<reference evidence="16 17" key="2">
    <citation type="journal article" date="2019" name="Nat. Med.">
        <title>A library of human gut bacterial isolates paired with longitudinal multiomics data enables mechanistic microbiome research.</title>
        <authorList>
            <person name="Poyet M."/>
            <person name="Groussin M."/>
            <person name="Gibbons S.M."/>
            <person name="Avila-Pacheco J."/>
            <person name="Jiang X."/>
            <person name="Kearney S.M."/>
            <person name="Perrotta A.R."/>
            <person name="Berdy B."/>
            <person name="Zhao S."/>
            <person name="Lieberman T.D."/>
            <person name="Swanson P.K."/>
            <person name="Smith M."/>
            <person name="Roesemann S."/>
            <person name="Alexander J.E."/>
            <person name="Rich S.A."/>
            <person name="Livny J."/>
            <person name="Vlamakis H."/>
            <person name="Clish C."/>
            <person name="Bullock K."/>
            <person name="Deik A."/>
            <person name="Scott J."/>
            <person name="Pierce K.A."/>
            <person name="Xavier R.J."/>
            <person name="Alm E.J."/>
        </authorList>
    </citation>
    <scope>NUCLEOTIDE SEQUENCE [LARGE SCALE GENOMIC DNA]</scope>
    <source>
        <strain evidence="11 18">BIOML-A156</strain>
        <strain evidence="10 16">BIOML-A160</strain>
        <strain evidence="12 17">BIOML-A162</strain>
    </source>
</reference>
<accession>A0A0P0FVB2</accession>
<dbReference type="EMBL" id="WCRY01000012">
    <property type="protein sequence ID" value="KAB4481319.1"/>
    <property type="molecule type" value="Genomic_DNA"/>
</dbReference>
<dbReference type="PROSITE" id="PS51257">
    <property type="entry name" value="PROKAR_LIPOPROTEIN"/>
    <property type="match status" value="1"/>
</dbReference>
<evidence type="ECO:0000313" key="14">
    <source>
        <dbReference type="EMBL" id="MDC2234610.1"/>
    </source>
</evidence>
<dbReference type="EC" id="5.2.1.8" evidence="6"/>
<accession>C6IPB6</accession>
<feature type="domain" description="PPIase FKBP-type" evidence="8">
    <location>
        <begin position="90"/>
        <end position="189"/>
    </location>
</feature>
<dbReference type="PANTHER" id="PTHR43811:SF19">
    <property type="entry name" value="39 KDA FK506-BINDING NUCLEAR PROTEIN"/>
    <property type="match status" value="1"/>
</dbReference>
<evidence type="ECO:0000313" key="16">
    <source>
        <dbReference type="Proteomes" id="UP000436825"/>
    </source>
</evidence>
<dbReference type="EMBL" id="JAQNVG010000003">
    <property type="protein sequence ID" value="MDC2234610.1"/>
    <property type="molecule type" value="Genomic_DNA"/>
</dbReference>
<evidence type="ECO:0000259" key="8">
    <source>
        <dbReference type="PROSITE" id="PS50059"/>
    </source>
</evidence>
<comment type="similarity">
    <text evidence="2 6">Belongs to the FKBP-type PPIase family.</text>
</comment>
<evidence type="ECO:0000256" key="3">
    <source>
        <dbReference type="ARBA" id="ARBA00023110"/>
    </source>
</evidence>
<dbReference type="GeneID" id="60924783"/>
<keyword evidence="4 5" id="KW-0413">Isomerase</keyword>
<protein>
    <recommendedName>
        <fullName evidence="6">Peptidyl-prolyl cis-trans isomerase</fullName>
        <ecNumber evidence="6">5.2.1.8</ecNumber>
    </recommendedName>
</protein>
<dbReference type="Proteomes" id="UP000095576">
    <property type="component" value="Unassembled WGS sequence"/>
</dbReference>
<dbReference type="InterPro" id="IPR046357">
    <property type="entry name" value="PPIase_dom_sf"/>
</dbReference>
<name>A0A0P0FVB2_BACT4</name>
<dbReference type="PATRIC" id="fig|818.23.peg.4810"/>
<dbReference type="Proteomes" id="UP000488521">
    <property type="component" value="Unassembled WGS sequence"/>
</dbReference>
<evidence type="ECO:0000256" key="1">
    <source>
        <dbReference type="ARBA" id="ARBA00000971"/>
    </source>
</evidence>
<evidence type="ECO:0000256" key="6">
    <source>
        <dbReference type="RuleBase" id="RU003915"/>
    </source>
</evidence>
<keyword evidence="3 5" id="KW-0697">Rotamase</keyword>
<dbReference type="PROSITE" id="PS50059">
    <property type="entry name" value="FKBP_PPIASE"/>
    <property type="match status" value="1"/>
</dbReference>
<dbReference type="AlphaFoldDB" id="A0A0P0FVB2"/>
<proteinExistence type="inferred from homology"/>
<dbReference type="EMBL" id="WCRS01000004">
    <property type="protein sequence ID" value="KAB4475455.1"/>
    <property type="molecule type" value="Genomic_DNA"/>
</dbReference>
<evidence type="ECO:0000313" key="10">
    <source>
        <dbReference type="EMBL" id="KAB4456060.1"/>
    </source>
</evidence>
<keyword evidence="7" id="KW-0732">Signal</keyword>
<dbReference type="EMBL" id="JAHYQA010000013">
    <property type="protein sequence ID" value="MCE9239376.1"/>
    <property type="molecule type" value="Genomic_DNA"/>
</dbReference>
<evidence type="ECO:0000313" key="12">
    <source>
        <dbReference type="EMBL" id="KAB4481319.1"/>
    </source>
</evidence>
<reference evidence="14" key="4">
    <citation type="submission" date="2022-10" db="EMBL/GenBank/DDBJ databases">
        <title>Human gut microbiome strain richness.</title>
        <authorList>
            <person name="Chen-Liaw A."/>
        </authorList>
    </citation>
    <scope>NUCLEOTIDE SEQUENCE</scope>
    <source>
        <strain evidence="14">1001283st1_A3_1001283B150304_161114</strain>
    </source>
</reference>
<dbReference type="Proteomes" id="UP000436825">
    <property type="component" value="Unassembled WGS sequence"/>
</dbReference>
<evidence type="ECO:0000313" key="17">
    <source>
        <dbReference type="Proteomes" id="UP000436858"/>
    </source>
</evidence>
<comment type="catalytic activity">
    <reaction evidence="1 5 6">
        <text>[protein]-peptidylproline (omega=180) = [protein]-peptidylproline (omega=0)</text>
        <dbReference type="Rhea" id="RHEA:16237"/>
        <dbReference type="Rhea" id="RHEA-COMP:10747"/>
        <dbReference type="Rhea" id="RHEA-COMP:10748"/>
        <dbReference type="ChEBI" id="CHEBI:83833"/>
        <dbReference type="ChEBI" id="CHEBI:83834"/>
        <dbReference type="EC" id="5.2.1.8"/>
    </reaction>
</comment>
<dbReference type="PANTHER" id="PTHR43811">
    <property type="entry name" value="FKBP-TYPE PEPTIDYL-PROLYL CIS-TRANS ISOMERASE FKPA"/>
    <property type="match status" value="1"/>
</dbReference>
<reference evidence="13" key="3">
    <citation type="submission" date="2021-07" db="EMBL/GenBank/DDBJ databases">
        <title>Comparative genomics of Bacteroides fragilis group isolates reveals species-dependent resistance mechanisms and validates clinical tools for resistance prediction.</title>
        <authorList>
            <person name="Wallace M.J."/>
            <person name="Jean S."/>
            <person name="Wallace M.A."/>
            <person name="Carey-Ann B.D."/>
            <person name="Dantas G."/>
        </authorList>
    </citation>
    <scope>NUCLEOTIDE SEQUENCE</scope>
    <source>
        <strain evidence="13">BJH_160</strain>
    </source>
</reference>
<dbReference type="EMBL" id="CZAP01000007">
    <property type="protein sequence ID" value="CUP51895.1"/>
    <property type="molecule type" value="Genomic_DNA"/>
</dbReference>
<dbReference type="Proteomes" id="UP001217776">
    <property type="component" value="Unassembled WGS sequence"/>
</dbReference>
<reference evidence="9 15" key="1">
    <citation type="submission" date="2015-09" db="EMBL/GenBank/DDBJ databases">
        <authorList>
            <consortium name="Pathogen Informatics"/>
        </authorList>
    </citation>
    <scope>NUCLEOTIDE SEQUENCE [LARGE SCALE GENOMIC DNA]</scope>
    <source>
        <strain evidence="9 15">2789STDY5834899</strain>
    </source>
</reference>
<sequence>MSKKIYLFSLVLLALAFVSCSETEEVGKYDNWRARNEAFIDSLANVYATASGRGGLERIEMLTAPGNYIYYKEMEPMTDHVVKAGNPKYTDYVKVYYKGTNILGEYFDGNFKGDNPVVDGKDPSEGDSPTTIFQVSGVITGWGEVLQRMEVGDRWKVYIPWDYAYGSSGTTGILGYSALVFDITLLDFANTEAELK</sequence>
<dbReference type="EMBL" id="WCRW01000007">
    <property type="protein sequence ID" value="KAB4456060.1"/>
    <property type="molecule type" value="Genomic_DNA"/>
</dbReference>
<dbReference type="GO" id="GO:0003755">
    <property type="term" value="F:peptidyl-prolyl cis-trans isomerase activity"/>
    <property type="evidence" value="ECO:0007669"/>
    <property type="project" value="UniProtKB-UniRule"/>
</dbReference>
<organism evidence="14 19">
    <name type="scientific">Bacteroides thetaiotaomicron</name>
    <dbReference type="NCBI Taxonomy" id="818"/>
    <lineage>
        <taxon>Bacteria</taxon>
        <taxon>Pseudomonadati</taxon>
        <taxon>Bacteroidota</taxon>
        <taxon>Bacteroidia</taxon>
        <taxon>Bacteroidales</taxon>
        <taxon>Bacteroidaceae</taxon>
        <taxon>Bacteroides</taxon>
    </lineage>
</organism>
<dbReference type="Proteomes" id="UP001200544">
    <property type="component" value="Unassembled WGS sequence"/>
</dbReference>
<dbReference type="InterPro" id="IPR001179">
    <property type="entry name" value="PPIase_FKBP_dom"/>
</dbReference>
<dbReference type="OMA" id="VIAGWTW"/>
<dbReference type="Pfam" id="PF00254">
    <property type="entry name" value="FKBP_C"/>
    <property type="match status" value="1"/>
</dbReference>
<dbReference type="KEGG" id="btho:Btheta7330_04673"/>
<evidence type="ECO:0000256" key="7">
    <source>
        <dbReference type="SAM" id="SignalP"/>
    </source>
</evidence>
<evidence type="ECO:0000313" key="18">
    <source>
        <dbReference type="Proteomes" id="UP000488521"/>
    </source>
</evidence>
<feature type="signal peptide" evidence="7">
    <location>
        <begin position="1"/>
        <end position="21"/>
    </location>
</feature>
<evidence type="ECO:0000313" key="11">
    <source>
        <dbReference type="EMBL" id="KAB4475455.1"/>
    </source>
</evidence>
<gene>
    <name evidence="9" type="primary">fklB_3</name>
    <name evidence="9" type="ORF">ERS852511_02356</name>
    <name evidence="11" type="ORF">GAN59_08275</name>
    <name evidence="10" type="ORF">GAN75_12135</name>
    <name evidence="12" type="ORF">GAN91_13635</name>
    <name evidence="13" type="ORF">K0H07_19730</name>
    <name evidence="14" type="ORF">PO127_02455</name>
</gene>
<dbReference type="SUPFAM" id="SSF54534">
    <property type="entry name" value="FKBP-like"/>
    <property type="match status" value="1"/>
</dbReference>
<evidence type="ECO:0000313" key="9">
    <source>
        <dbReference type="EMBL" id="CUP51895.1"/>
    </source>
</evidence>
<feature type="chain" id="PRO_5002965772" description="Peptidyl-prolyl cis-trans isomerase" evidence="7">
    <location>
        <begin position="22"/>
        <end position="196"/>
    </location>
</feature>
<evidence type="ECO:0000313" key="15">
    <source>
        <dbReference type="Proteomes" id="UP000095576"/>
    </source>
</evidence>
<dbReference type="Gene3D" id="3.10.50.40">
    <property type="match status" value="1"/>
</dbReference>
<dbReference type="Proteomes" id="UP000436858">
    <property type="component" value="Unassembled WGS sequence"/>
</dbReference>
<evidence type="ECO:0000313" key="19">
    <source>
        <dbReference type="Proteomes" id="UP001217776"/>
    </source>
</evidence>
<evidence type="ECO:0000256" key="5">
    <source>
        <dbReference type="PROSITE-ProRule" id="PRU00277"/>
    </source>
</evidence>
<dbReference type="RefSeq" id="WP_008762560.1">
    <property type="nucleotide sequence ID" value="NZ_BAABXH010000002.1"/>
</dbReference>
<evidence type="ECO:0000256" key="2">
    <source>
        <dbReference type="ARBA" id="ARBA00006577"/>
    </source>
</evidence>
<evidence type="ECO:0000256" key="4">
    <source>
        <dbReference type="ARBA" id="ARBA00023235"/>
    </source>
</evidence>
<evidence type="ECO:0000313" key="13">
    <source>
        <dbReference type="EMBL" id="MCE9239376.1"/>
    </source>
</evidence>